<organism evidence="2 3">
    <name type="scientific">Clavibacter capsici</name>
    <dbReference type="NCBI Taxonomy" id="1874630"/>
    <lineage>
        <taxon>Bacteria</taxon>
        <taxon>Bacillati</taxon>
        <taxon>Actinomycetota</taxon>
        <taxon>Actinomycetes</taxon>
        <taxon>Micrococcales</taxon>
        <taxon>Microbacteriaceae</taxon>
        <taxon>Clavibacter</taxon>
    </lineage>
</organism>
<feature type="transmembrane region" description="Helical" evidence="1">
    <location>
        <begin position="47"/>
        <end position="70"/>
    </location>
</feature>
<evidence type="ECO:0000313" key="2">
    <source>
        <dbReference type="EMBL" id="QIS46512.1"/>
    </source>
</evidence>
<gene>
    <name evidence="2" type="ORF">GW570_15155</name>
</gene>
<keyword evidence="2" id="KW-0614">Plasmid</keyword>
<geneLocation type="plasmid" evidence="2 3">
    <name>pCM2_1101</name>
</geneLocation>
<evidence type="ECO:0000313" key="3">
    <source>
        <dbReference type="Proteomes" id="UP000503164"/>
    </source>
</evidence>
<sequence length="160" mass="17752">MASRPLSERARRRWQLTTLASVALVAGGVLRGYLPPFVLDDPFWRQFWSGPPVAGLFAVAAAAVAFYPALRSTRIARENAAREQWWNRAEWALGLASSSNRDDRQVANDALAALLADATQTEAKMIVRSIEILQRGQDVDSAAKATHDRGWRRIFCAKSD</sequence>
<evidence type="ECO:0000256" key="1">
    <source>
        <dbReference type="SAM" id="Phobius"/>
    </source>
</evidence>
<protein>
    <submittedName>
        <fullName evidence="2">Uncharacterized protein</fullName>
    </submittedName>
</protein>
<keyword evidence="3" id="KW-1185">Reference proteome</keyword>
<keyword evidence="1" id="KW-1133">Transmembrane helix</keyword>
<accession>A0AAE7CD73</accession>
<dbReference type="EMBL" id="CP048050">
    <property type="protein sequence ID" value="QIS46512.1"/>
    <property type="molecule type" value="Genomic_DNA"/>
</dbReference>
<dbReference type="Proteomes" id="UP000503164">
    <property type="component" value="Plasmid pCM2_1101"/>
</dbReference>
<proteinExistence type="predicted"/>
<keyword evidence="1" id="KW-0812">Transmembrane</keyword>
<name>A0AAE7CD73_9MICO</name>
<dbReference type="RefSeq" id="WP_053775913.1">
    <property type="nucleotide sequence ID" value="NZ_CP012575.1"/>
</dbReference>
<keyword evidence="1" id="KW-0472">Membrane</keyword>
<reference evidence="2 3" key="1">
    <citation type="journal article" date="2020" name="Mol. Plant Pathol.">
        <title>Plasmid composition and the chpG gene determine the virulence level of Clavibacter capsici natural isolates in pepper.</title>
        <authorList>
            <person name="Hwang I.S."/>
            <person name="Lee H.M."/>
            <person name="Oh E.J."/>
            <person name="Lee S."/>
            <person name="Heu S."/>
            <person name="Oh C.S."/>
        </authorList>
    </citation>
    <scope>NUCLEOTIDE SEQUENCE [LARGE SCALE GENOMIC DNA]</scope>
    <source>
        <strain evidence="2 3">1101</strain>
    </source>
</reference>
<dbReference type="AlphaFoldDB" id="A0AAE7CD73"/>